<dbReference type="Proteomes" id="UP000306319">
    <property type="component" value="Unassembled WGS sequence"/>
</dbReference>
<sequence>MKKYIQKIMRTLMAIRPMAWIVLVCMVAVLSLSVFPVETGCSAIEECLCLVIPSITVIGVIICIKQGNIVKFSMIDGIVFGWYLYSMGRFWFEPIYPAFGFAIRATLMLLIYASLRVLFSSVRIKGDAIVIMLIFFAVIEMSIGYYQLLYDISRHPLYPVTGSFLNPGPYSAYIALGMVLLLSMNKQRIGIMENRVAFLLVLLGMQLVLTMSRAAFLAVGICVLMQYHSRIRGWREWSMLAGIALAAACGLYLLKSGSADGRGIINYIGIRCFTVNLWTGSGIGSFFHRFAEETAWLSRNSHTENLMKVDVIDYAFNDLMRVGVEQGALGLIFATALISVVMVRLWKNCRTLFLGALSLLIFSLFSYPFELLPYQIIAAVMAAFAGTSLSLHYAVNGKHSGFCMALRFVIPMVLIGTLSLCCRAFIKERIDAEKGYGLISGFDDKAFTKDYFALMPYLLDNKRFLFDFAKLLSKQKRYNDSNDMLRNGARISNDPMFLVLQGNNYRDMGAVEEAEKAYLKAWQTMPNRIYPLYRLMMLYHDAGNRSKALKYAKKVVAFKEKIPSPAVRDMKREAQEIIKFGKIRI</sequence>
<dbReference type="EMBL" id="SRYB01000010">
    <property type="protein sequence ID" value="TGY78860.1"/>
    <property type="molecule type" value="Genomic_DNA"/>
</dbReference>
<evidence type="ECO:0000313" key="1">
    <source>
        <dbReference type="EMBL" id="TGY78860.1"/>
    </source>
</evidence>
<organism evidence="1 2">
    <name type="scientific">Lepagella muris</name>
    <dbReference type="NCBI Taxonomy" id="3032870"/>
    <lineage>
        <taxon>Bacteria</taxon>
        <taxon>Pseudomonadati</taxon>
        <taxon>Bacteroidota</taxon>
        <taxon>Bacteroidia</taxon>
        <taxon>Bacteroidales</taxon>
        <taxon>Muribaculaceae</taxon>
        <taxon>Lepagella</taxon>
    </lineage>
</organism>
<reference evidence="1" key="1">
    <citation type="submission" date="2019-04" db="EMBL/GenBank/DDBJ databases">
        <title>Microbes associate with the intestines of laboratory mice.</title>
        <authorList>
            <person name="Navarre W."/>
            <person name="Wong E."/>
            <person name="Huang K."/>
            <person name="Tropini C."/>
            <person name="Ng K."/>
            <person name="Yu B."/>
        </authorList>
    </citation>
    <scope>NUCLEOTIDE SEQUENCE</scope>
    <source>
        <strain evidence="1">NM04_E33</strain>
    </source>
</reference>
<keyword evidence="2" id="KW-1185">Reference proteome</keyword>
<comment type="caution">
    <text evidence="1">The sequence shown here is derived from an EMBL/GenBank/DDBJ whole genome shotgun (WGS) entry which is preliminary data.</text>
</comment>
<accession>A0AC61RH41</accession>
<gene>
    <name evidence="1" type="ORF">E5331_08640</name>
</gene>
<protein>
    <submittedName>
        <fullName evidence="1">Uncharacterized protein</fullName>
    </submittedName>
</protein>
<name>A0AC61RH41_9BACT</name>
<evidence type="ECO:0000313" key="2">
    <source>
        <dbReference type="Proteomes" id="UP000306319"/>
    </source>
</evidence>
<proteinExistence type="predicted"/>